<reference evidence="3" key="1">
    <citation type="submission" date="2020-04" db="EMBL/GenBank/DDBJ databases">
        <authorList>
            <person name="Alioto T."/>
            <person name="Alioto T."/>
            <person name="Gomez Garrido J."/>
        </authorList>
    </citation>
    <scope>NUCLEOTIDE SEQUENCE</scope>
    <source>
        <strain evidence="3">A484AB</strain>
    </source>
</reference>
<dbReference type="PANTHER" id="PTHR36981:SF3">
    <property type="entry name" value="UBIQUITIN-LIKE PROTEASE FAMILY PROFILE DOMAIN-CONTAINING PROTEIN"/>
    <property type="match status" value="1"/>
</dbReference>
<evidence type="ECO:0000259" key="2">
    <source>
        <dbReference type="Pfam" id="PF20478"/>
    </source>
</evidence>
<accession>A0A7D9INS5</accession>
<dbReference type="InterPro" id="IPR046815">
    <property type="entry name" value="P2RX7_C"/>
</dbReference>
<feature type="region of interest" description="Disordered" evidence="1">
    <location>
        <begin position="28"/>
        <end position="105"/>
    </location>
</feature>
<protein>
    <recommendedName>
        <fullName evidence="2">P2X purinoreceptor 7 intracellular domain-containing protein</fullName>
    </recommendedName>
</protein>
<keyword evidence="4" id="KW-1185">Reference proteome</keyword>
<proteinExistence type="predicted"/>
<dbReference type="OrthoDB" id="10068685at2759"/>
<dbReference type="AlphaFoldDB" id="A0A7D9INS5"/>
<dbReference type="PANTHER" id="PTHR36981">
    <property type="entry name" value="ZGC:195170"/>
    <property type="match status" value="1"/>
</dbReference>
<evidence type="ECO:0000313" key="3">
    <source>
        <dbReference type="EMBL" id="CAB4010345.1"/>
    </source>
</evidence>
<sequence>MNKYCLSACQCHEEYFGGCLNSRNLLESDSDESDGGTYSDFSLQGEREDPSDEEGDITGEAIATDKDAGDTAGSEAGGNVAGDKQGSRAGGRGRRGGRGGDVAEDVVGEVAKRRKGDEAGVKLENLVDGLSVEQLRTLALELLRRQPAAFADIVSGEIPAGDGLEPPNPPPDDENVPEWCKCGHCVAMPTQEENKCCTRSRRECITTKTLFPQIVLDANILDIAMRYREDMLVLENTRNNENFRHAAYRQFVLWQHGHLGKGNRRVVPSCCVKAIQACYPSPNGVYTGYRPARL</sequence>
<evidence type="ECO:0000256" key="1">
    <source>
        <dbReference type="SAM" id="MobiDB-lite"/>
    </source>
</evidence>
<gene>
    <name evidence="3" type="ORF">PACLA_8A069637</name>
</gene>
<comment type="caution">
    <text evidence="3">The sequence shown here is derived from an EMBL/GenBank/DDBJ whole genome shotgun (WGS) entry which is preliminary data.</text>
</comment>
<dbReference type="EMBL" id="CACRXK020006757">
    <property type="protein sequence ID" value="CAB4010345.1"/>
    <property type="molecule type" value="Genomic_DNA"/>
</dbReference>
<dbReference type="Pfam" id="PF20478">
    <property type="entry name" value="P2RX7_C"/>
    <property type="match status" value="1"/>
</dbReference>
<dbReference type="Proteomes" id="UP001152795">
    <property type="component" value="Unassembled WGS sequence"/>
</dbReference>
<feature type="domain" description="P2X purinoreceptor 7 intracellular" evidence="2">
    <location>
        <begin position="171"/>
        <end position="290"/>
    </location>
</feature>
<name>A0A7D9INS5_PARCT</name>
<evidence type="ECO:0000313" key="4">
    <source>
        <dbReference type="Proteomes" id="UP001152795"/>
    </source>
</evidence>
<organism evidence="3 4">
    <name type="scientific">Paramuricea clavata</name>
    <name type="common">Red gorgonian</name>
    <name type="synonym">Violescent sea-whip</name>
    <dbReference type="NCBI Taxonomy" id="317549"/>
    <lineage>
        <taxon>Eukaryota</taxon>
        <taxon>Metazoa</taxon>
        <taxon>Cnidaria</taxon>
        <taxon>Anthozoa</taxon>
        <taxon>Octocorallia</taxon>
        <taxon>Malacalcyonacea</taxon>
        <taxon>Plexauridae</taxon>
        <taxon>Paramuricea</taxon>
    </lineage>
</organism>